<dbReference type="InterPro" id="IPR028098">
    <property type="entry name" value="Glyco_trans_4-like_N"/>
</dbReference>
<dbReference type="PANTHER" id="PTHR12526:SF630">
    <property type="entry name" value="GLYCOSYLTRANSFERASE"/>
    <property type="match status" value="1"/>
</dbReference>
<protein>
    <submittedName>
        <fullName evidence="3">Glycosyltransferase family 4 protein</fullName>
    </submittedName>
</protein>
<feature type="domain" description="Glycosyltransferase subfamily 4-like N-terminal" evidence="2">
    <location>
        <begin position="14"/>
        <end position="155"/>
    </location>
</feature>
<dbReference type="Pfam" id="PF13579">
    <property type="entry name" value="Glyco_trans_4_4"/>
    <property type="match status" value="1"/>
</dbReference>
<proteinExistence type="predicted"/>
<organism evidence="3 4">
    <name type="scientific">Kaistella pullorum</name>
    <dbReference type="NCBI Taxonomy" id="2763074"/>
    <lineage>
        <taxon>Bacteria</taxon>
        <taxon>Pseudomonadati</taxon>
        <taxon>Bacteroidota</taxon>
        <taxon>Flavobacteriia</taxon>
        <taxon>Flavobacteriales</taxon>
        <taxon>Weeksellaceae</taxon>
        <taxon>Chryseobacterium group</taxon>
        <taxon>Kaistella</taxon>
    </lineage>
</organism>
<comment type="caution">
    <text evidence="3">The sequence shown here is derived from an EMBL/GenBank/DDBJ whole genome shotgun (WGS) entry which is preliminary data.</text>
</comment>
<dbReference type="CDD" id="cd03820">
    <property type="entry name" value="GT4_AmsD-like"/>
    <property type="match status" value="1"/>
</dbReference>
<reference evidence="3 4" key="1">
    <citation type="submission" date="2020-08" db="EMBL/GenBank/DDBJ databases">
        <title>A Genomic Blueprint of the Chicken Gut Microbiome.</title>
        <authorList>
            <person name="Gilroy R."/>
            <person name="Ravi A."/>
            <person name="Getino M."/>
            <person name="Pursley I."/>
            <person name="Horton D.L."/>
            <person name="Alikhan N.-F."/>
            <person name="Baker D."/>
            <person name="Gharbi K."/>
            <person name="Hall N."/>
            <person name="Watson M."/>
            <person name="Adriaenssens E.M."/>
            <person name="Foster-Nyarko E."/>
            <person name="Jarju S."/>
            <person name="Secka A."/>
            <person name="Antonio M."/>
            <person name="Oren A."/>
            <person name="Chaudhuri R."/>
            <person name="La Ragione R.M."/>
            <person name="Hildebrand F."/>
            <person name="Pallen M.J."/>
        </authorList>
    </citation>
    <scope>NUCLEOTIDE SEQUENCE [LARGE SCALE GENOMIC DNA]</scope>
    <source>
        <strain evidence="3 4">Sa1CVA4</strain>
    </source>
</reference>
<name>A0ABR8WJ15_9FLAO</name>
<evidence type="ECO:0000313" key="3">
    <source>
        <dbReference type="EMBL" id="MBD8016995.1"/>
    </source>
</evidence>
<dbReference type="SUPFAM" id="SSF53756">
    <property type="entry name" value="UDP-Glycosyltransferase/glycogen phosphorylase"/>
    <property type="match status" value="1"/>
</dbReference>
<accession>A0ABR8WJ15</accession>
<gene>
    <name evidence="3" type="ORF">H9628_00750</name>
</gene>
<evidence type="ECO:0000259" key="1">
    <source>
        <dbReference type="Pfam" id="PF00534"/>
    </source>
</evidence>
<dbReference type="Proteomes" id="UP000626242">
    <property type="component" value="Unassembled WGS sequence"/>
</dbReference>
<dbReference type="PANTHER" id="PTHR12526">
    <property type="entry name" value="GLYCOSYLTRANSFERASE"/>
    <property type="match status" value="1"/>
</dbReference>
<dbReference type="InterPro" id="IPR001296">
    <property type="entry name" value="Glyco_trans_1"/>
</dbReference>
<keyword evidence="4" id="KW-1185">Reference proteome</keyword>
<evidence type="ECO:0000313" key="4">
    <source>
        <dbReference type="Proteomes" id="UP000626242"/>
    </source>
</evidence>
<evidence type="ECO:0000259" key="2">
    <source>
        <dbReference type="Pfam" id="PF13579"/>
    </source>
</evidence>
<feature type="domain" description="Glycosyl transferase family 1" evidence="1">
    <location>
        <begin position="183"/>
        <end position="336"/>
    </location>
</feature>
<dbReference type="Gene3D" id="3.40.50.2000">
    <property type="entry name" value="Glycogen Phosphorylase B"/>
    <property type="match status" value="2"/>
</dbReference>
<dbReference type="Pfam" id="PF00534">
    <property type="entry name" value="Glycos_transf_1"/>
    <property type="match status" value="1"/>
</dbReference>
<dbReference type="EMBL" id="JACSPS010000001">
    <property type="protein sequence ID" value="MBD8016995.1"/>
    <property type="molecule type" value="Genomic_DNA"/>
</dbReference>
<dbReference type="RefSeq" id="WP_251832208.1">
    <property type="nucleotide sequence ID" value="NZ_JACSPS010000001.1"/>
</dbReference>
<sequence length="360" mass="40787">MKLLYITNGITGAGGLERVLSVKASWLADHLGYEVDIISLNEEGKNSFFSFSEKVRLHSVEVSGNPVRYLSRYLEGIQKKVLELQPDIISVCDDALKGFLLPAMIRTRAKWIHESHASVQLGDRGEGVPFQKKFQHVLKQYLGRGFARVVLLSERNKNEWTLPQLEVIPNPLPFQTDKLSTLQNKRVIAVGSYSFNKGYDLLLQIWTKIEPEFPDWELNIYGKLTHDNLFAKAEKLNLKNVHFFAPAPDIQEKYVDSSIFVLPSRSEGFGMVIIEAMSCGLPVVSFDCPHGPGDIITDGHDGFLVENGHIEMFAARLQELMSSEELRQEFGTAGRETAKKYMPEKIVKQWDELFRSLVSK</sequence>